<reference evidence="1 2" key="1">
    <citation type="submission" date="2020-06" db="EMBL/GenBank/DDBJ databases">
        <title>Transcriptomic and genomic resources for Thalictrum thalictroides and T. hernandezii: Facilitating candidate gene discovery in an emerging model plant lineage.</title>
        <authorList>
            <person name="Arias T."/>
            <person name="Riano-Pachon D.M."/>
            <person name="Di Stilio V.S."/>
        </authorList>
    </citation>
    <scope>NUCLEOTIDE SEQUENCE [LARGE SCALE GENOMIC DNA]</scope>
    <source>
        <strain evidence="2">cv. WT478/WT964</strain>
        <tissue evidence="1">Leaves</tissue>
    </source>
</reference>
<dbReference type="InterPro" id="IPR036691">
    <property type="entry name" value="Endo/exonu/phosph_ase_sf"/>
</dbReference>
<evidence type="ECO:0000313" key="1">
    <source>
        <dbReference type="EMBL" id="KAF5200961.1"/>
    </source>
</evidence>
<accession>A0A7J6WU57</accession>
<keyword evidence="2" id="KW-1185">Reference proteome</keyword>
<dbReference type="OrthoDB" id="1930966at2759"/>
<dbReference type="EMBL" id="JABWDY010010064">
    <property type="protein sequence ID" value="KAF5200961.1"/>
    <property type="molecule type" value="Genomic_DNA"/>
</dbReference>
<name>A0A7J6WU57_THATH</name>
<evidence type="ECO:0000313" key="2">
    <source>
        <dbReference type="Proteomes" id="UP000554482"/>
    </source>
</evidence>
<organism evidence="1 2">
    <name type="scientific">Thalictrum thalictroides</name>
    <name type="common">Rue-anemone</name>
    <name type="synonym">Anemone thalictroides</name>
    <dbReference type="NCBI Taxonomy" id="46969"/>
    <lineage>
        <taxon>Eukaryota</taxon>
        <taxon>Viridiplantae</taxon>
        <taxon>Streptophyta</taxon>
        <taxon>Embryophyta</taxon>
        <taxon>Tracheophyta</taxon>
        <taxon>Spermatophyta</taxon>
        <taxon>Magnoliopsida</taxon>
        <taxon>Ranunculales</taxon>
        <taxon>Ranunculaceae</taxon>
        <taxon>Thalictroideae</taxon>
        <taxon>Thalictrum</taxon>
    </lineage>
</organism>
<proteinExistence type="predicted"/>
<protein>
    <recommendedName>
        <fullName evidence="3">Exo_endo_phos domain-containing protein</fullName>
    </recommendedName>
</protein>
<dbReference type="AlphaFoldDB" id="A0A7J6WU57"/>
<gene>
    <name evidence="1" type="ORF">FRX31_009453</name>
</gene>
<dbReference type="Proteomes" id="UP000554482">
    <property type="component" value="Unassembled WGS sequence"/>
</dbReference>
<evidence type="ECO:0008006" key="3">
    <source>
        <dbReference type="Google" id="ProtNLM"/>
    </source>
</evidence>
<sequence length="376" mass="42362">MVGREQSEVLVVCVEVLVEREQSEVDAEVETVTVNANVEAAVQGKDLNVSHHLFNDVVENSATVGNELATCLASRRGFGRGCSARISRDYCRRGFGSSKVVCCNMKGVRKEKALGRIKYMINRVQPDFLCVIEPLANASAVMLASSGIHQFEDKFFHNNSDSRRYDIWCVSTRRELWDMMEAMASDQPWLVIGDFNIVLRIDEKRGGQSPNLGAMKEFAETINTCMLKYVRYGVGNTQGSDHGSLVGKGVTWIPKPKNTPFKFNKMWVNHCDFKGLVAGNWRLDMAGVPLHRLTGKLKRLKVTLKKWNQDIFGQVDANIRMAQLALDLIQEKADETPEDDSLVQKMIQRDEALNKAMVDRESLFSTKEYNKMGQRG</sequence>
<dbReference type="PANTHER" id="PTHR33710">
    <property type="entry name" value="BNAC02G09200D PROTEIN"/>
    <property type="match status" value="1"/>
</dbReference>
<dbReference type="PANTHER" id="PTHR33710:SF71">
    <property type="entry name" value="ENDONUCLEASE_EXONUCLEASE_PHOSPHATASE DOMAIN-CONTAINING PROTEIN"/>
    <property type="match status" value="1"/>
</dbReference>
<dbReference type="SUPFAM" id="SSF56219">
    <property type="entry name" value="DNase I-like"/>
    <property type="match status" value="1"/>
</dbReference>
<comment type="caution">
    <text evidence="1">The sequence shown here is derived from an EMBL/GenBank/DDBJ whole genome shotgun (WGS) entry which is preliminary data.</text>
</comment>